<evidence type="ECO:0000313" key="4">
    <source>
        <dbReference type="Proteomes" id="UP000429811"/>
    </source>
</evidence>
<dbReference type="Pfam" id="PF12645">
    <property type="entry name" value="HTH_16"/>
    <property type="match status" value="1"/>
</dbReference>
<dbReference type="GO" id="GO:0003700">
    <property type="term" value="F:DNA-binding transcription factor activity"/>
    <property type="evidence" value="ECO:0007669"/>
    <property type="project" value="InterPro"/>
</dbReference>
<reference evidence="3 4" key="1">
    <citation type="journal article" date="2019" name="Nat. Med.">
        <title>A library of human gut bacterial isolates paired with longitudinal multiomics data enables mechanistic microbiome research.</title>
        <authorList>
            <person name="Poyet M."/>
            <person name="Groussin M."/>
            <person name="Gibbons S.M."/>
            <person name="Avila-Pacheco J."/>
            <person name="Jiang X."/>
            <person name="Kearney S.M."/>
            <person name="Perrotta A.R."/>
            <person name="Berdy B."/>
            <person name="Zhao S."/>
            <person name="Lieberman T.D."/>
            <person name="Swanson P.K."/>
            <person name="Smith M."/>
            <person name="Roesemann S."/>
            <person name="Alexander J.E."/>
            <person name="Rich S.A."/>
            <person name="Livny J."/>
            <person name="Vlamakis H."/>
            <person name="Clish C."/>
            <person name="Bullock K."/>
            <person name="Deik A."/>
            <person name="Scott J."/>
            <person name="Pierce K.A."/>
            <person name="Xavier R.J."/>
            <person name="Alm E.J."/>
        </authorList>
    </citation>
    <scope>NUCLEOTIDE SEQUENCE [LARGE SCALE GENOMIC DNA]</scope>
    <source>
        <strain evidence="3 4">BIOML-A5</strain>
    </source>
</reference>
<reference evidence="2" key="2">
    <citation type="submission" date="2023-01" db="EMBL/GenBank/DDBJ databases">
        <title>Human gut microbiome strain richness.</title>
        <authorList>
            <person name="Chen-Liaw A."/>
        </authorList>
    </citation>
    <scope>NUCLEOTIDE SEQUENCE</scope>
    <source>
        <strain evidence="2">1001287st1_F4_1001285I_161205</strain>
    </source>
</reference>
<dbReference type="AlphaFoldDB" id="A0A6I2RCY0"/>
<dbReference type="RefSeq" id="WP_131971104.1">
    <property type="nucleotide sequence ID" value="NZ_BAABXT010000001.1"/>
</dbReference>
<dbReference type="GO" id="GO:0006352">
    <property type="term" value="P:DNA-templated transcription initiation"/>
    <property type="evidence" value="ECO:0007669"/>
    <property type="project" value="InterPro"/>
</dbReference>
<evidence type="ECO:0000259" key="1">
    <source>
        <dbReference type="Pfam" id="PF12645"/>
    </source>
</evidence>
<protein>
    <submittedName>
        <fullName evidence="3">Helix-turn-helix domain-containing protein</fullName>
    </submittedName>
</protein>
<sequence>MDFKDLLYRAKEGSRDAQEELTRLYHPLLVREAIVDGIFDEDLYQEFCATLLHCIKEFDF</sequence>
<dbReference type="EMBL" id="WKPO01000008">
    <property type="protein sequence ID" value="MSB48545.1"/>
    <property type="molecule type" value="Genomic_DNA"/>
</dbReference>
<gene>
    <name evidence="3" type="ORF">GKE90_07500</name>
    <name evidence="2" type="ORF">PNE06_04110</name>
</gene>
<dbReference type="SUPFAM" id="SSF88946">
    <property type="entry name" value="Sigma2 domain of RNA polymerase sigma factors"/>
    <property type="match status" value="1"/>
</dbReference>
<proteinExistence type="predicted"/>
<evidence type="ECO:0000313" key="3">
    <source>
        <dbReference type="EMBL" id="MSB48545.1"/>
    </source>
</evidence>
<comment type="caution">
    <text evidence="3">The sequence shown here is derived from an EMBL/GenBank/DDBJ whole genome shotgun (WGS) entry which is preliminary data.</text>
</comment>
<evidence type="ECO:0000313" key="2">
    <source>
        <dbReference type="EMBL" id="MDB7932251.1"/>
    </source>
</evidence>
<dbReference type="InterPro" id="IPR024760">
    <property type="entry name" value="HTH_dom_conjug_TS-like"/>
</dbReference>
<dbReference type="InterPro" id="IPR013325">
    <property type="entry name" value="RNA_pol_sigma_r2"/>
</dbReference>
<name>A0A6I2RCY0_FLAPL</name>
<feature type="domain" description="Helix-turn-helix conjugative transposon-like" evidence="1">
    <location>
        <begin position="5"/>
        <end position="59"/>
    </location>
</feature>
<dbReference type="EMBL" id="JAQLWV010000004">
    <property type="protein sequence ID" value="MDB7932251.1"/>
    <property type="molecule type" value="Genomic_DNA"/>
</dbReference>
<dbReference type="Proteomes" id="UP000429811">
    <property type="component" value="Unassembled WGS sequence"/>
</dbReference>
<dbReference type="Proteomes" id="UP001211173">
    <property type="component" value="Unassembled WGS sequence"/>
</dbReference>
<organism evidence="3 4">
    <name type="scientific">Flavonifractor plautii</name>
    <name type="common">Fusobacterium plautii</name>
    <dbReference type="NCBI Taxonomy" id="292800"/>
    <lineage>
        <taxon>Bacteria</taxon>
        <taxon>Bacillati</taxon>
        <taxon>Bacillota</taxon>
        <taxon>Clostridia</taxon>
        <taxon>Eubacteriales</taxon>
        <taxon>Oscillospiraceae</taxon>
        <taxon>Flavonifractor</taxon>
    </lineage>
</organism>
<accession>A0A6I2RCY0</accession>